<evidence type="ECO:0000313" key="2">
    <source>
        <dbReference type="EMBL" id="WYJ88851.1"/>
    </source>
</evidence>
<gene>
    <name evidence="2" type="ORF">A5888_000570</name>
    <name evidence="1" type="ORF">A5888_000603</name>
</gene>
<dbReference type="AlphaFoldDB" id="A0A242KCJ2"/>
<evidence type="ECO:0000313" key="1">
    <source>
        <dbReference type="EMBL" id="OTP18789.1"/>
    </source>
</evidence>
<reference evidence="2" key="2">
    <citation type="submission" date="2017-05" db="EMBL/GenBank/DDBJ databases">
        <authorList>
            <consortium name="The Broad Institute Genomics Platform"/>
            <consortium name="The Broad Institute Genomic Center for Infectious Diseases"/>
            <person name="Earl A."/>
            <person name="Manson A."/>
            <person name="Schwartman J."/>
            <person name="Gilmore M."/>
            <person name="Abouelleil A."/>
            <person name="Cao P."/>
            <person name="Chapman S."/>
            <person name="Cusick C."/>
            <person name="Shea T."/>
            <person name="Young S."/>
            <person name="Neafsey D."/>
            <person name="Nusbaum C."/>
            <person name="Birren B."/>
        </authorList>
    </citation>
    <scope>NUCLEOTIDE SEQUENCE</scope>
    <source>
        <strain evidence="2">9E7_DIV0242</strain>
    </source>
</reference>
<dbReference type="RefSeq" id="WP_283160560.1">
    <property type="nucleotide sequence ID" value="NZ_CP147247.1"/>
</dbReference>
<proteinExistence type="predicted"/>
<accession>A0A242KCJ2</accession>
<name>A0A242KCJ2_9ENTE</name>
<evidence type="ECO:0000313" key="3">
    <source>
        <dbReference type="Proteomes" id="UP000195141"/>
    </source>
</evidence>
<reference evidence="1" key="1">
    <citation type="submission" date="2017-05" db="EMBL/GenBank/DDBJ databases">
        <title>The Genome Sequence of Enterococcus sp. 9E7_DIV0242.</title>
        <authorList>
            <consortium name="The Broad Institute Genomics Platform"/>
            <consortium name="The Broad Institute Genomic Center for Infectious Diseases"/>
            <person name="Earl A."/>
            <person name="Manson A."/>
            <person name="Schwartman J."/>
            <person name="Gilmore M."/>
            <person name="Abouelleil A."/>
            <person name="Cao P."/>
            <person name="Chapman S."/>
            <person name="Cusick C."/>
            <person name="Shea T."/>
            <person name="Young S."/>
            <person name="Neafsey D."/>
            <person name="Nusbaum C."/>
            <person name="Birren B."/>
        </authorList>
    </citation>
    <scope>NUCLEOTIDE SEQUENCE [LARGE SCALE GENOMIC DNA]</scope>
    <source>
        <strain evidence="1">9E7_DIV0242</strain>
    </source>
</reference>
<organism evidence="1">
    <name type="scientific">Candidatus Enterococcus clewellii</name>
    <dbReference type="NCBI Taxonomy" id="1834193"/>
    <lineage>
        <taxon>Bacteria</taxon>
        <taxon>Bacillati</taxon>
        <taxon>Bacillota</taxon>
        <taxon>Bacilli</taxon>
        <taxon>Lactobacillales</taxon>
        <taxon>Enterococcaceae</taxon>
        <taxon>Enterococcus</taxon>
    </lineage>
</organism>
<keyword evidence="3" id="KW-1185">Reference proteome</keyword>
<dbReference type="EMBL" id="CP147247">
    <property type="protein sequence ID" value="WYJ88851.1"/>
    <property type="molecule type" value="Genomic_DNA"/>
</dbReference>
<dbReference type="Proteomes" id="UP000195141">
    <property type="component" value="Chromosome"/>
</dbReference>
<protein>
    <submittedName>
        <fullName evidence="1">Uncharacterized protein</fullName>
    </submittedName>
</protein>
<reference evidence="2" key="3">
    <citation type="submission" date="2024-03" db="EMBL/GenBank/DDBJ databases">
        <title>The Genome Sequence of Enterococcus sp. DIV0242b.</title>
        <authorList>
            <consortium name="The Broad Institute Genomics Platform"/>
            <consortium name="The Broad Institute Microbial Omics Core"/>
            <consortium name="The Broad Institute Genomic Center for Infectious Diseases"/>
            <person name="Earl A."/>
            <person name="Manson A."/>
            <person name="Gilmore M."/>
            <person name="Schwartman J."/>
            <person name="Shea T."/>
            <person name="Abouelleil A."/>
            <person name="Cao P."/>
            <person name="Chapman S."/>
            <person name="Cusick C."/>
            <person name="Young S."/>
            <person name="Neafsey D."/>
            <person name="Nusbaum C."/>
            <person name="Birren B."/>
        </authorList>
    </citation>
    <scope>NUCLEOTIDE SEQUENCE</scope>
    <source>
        <strain evidence="2">9E7_DIV0242</strain>
    </source>
</reference>
<dbReference type="EMBL" id="NGMM01000001">
    <property type="protein sequence ID" value="OTP18789.1"/>
    <property type="molecule type" value="Genomic_DNA"/>
</dbReference>
<sequence length="40" mass="4594">MDDTIVKLLKNRDYKGLELLIDHLGNDIIKTICAVLNRPE</sequence>